<accession>A0ACB6ZX24</accession>
<reference evidence="1" key="2">
    <citation type="journal article" date="2020" name="Nat. Commun.">
        <title>Large-scale genome sequencing of mycorrhizal fungi provides insights into the early evolution of symbiotic traits.</title>
        <authorList>
            <person name="Miyauchi S."/>
            <person name="Kiss E."/>
            <person name="Kuo A."/>
            <person name="Drula E."/>
            <person name="Kohler A."/>
            <person name="Sanchez-Garcia M."/>
            <person name="Morin E."/>
            <person name="Andreopoulos B."/>
            <person name="Barry K.W."/>
            <person name="Bonito G."/>
            <person name="Buee M."/>
            <person name="Carver A."/>
            <person name="Chen C."/>
            <person name="Cichocki N."/>
            <person name="Clum A."/>
            <person name="Culley D."/>
            <person name="Crous P.W."/>
            <person name="Fauchery L."/>
            <person name="Girlanda M."/>
            <person name="Hayes R.D."/>
            <person name="Keri Z."/>
            <person name="LaButti K."/>
            <person name="Lipzen A."/>
            <person name="Lombard V."/>
            <person name="Magnuson J."/>
            <person name="Maillard F."/>
            <person name="Murat C."/>
            <person name="Nolan M."/>
            <person name="Ohm R.A."/>
            <person name="Pangilinan J."/>
            <person name="Pereira M.F."/>
            <person name="Perotto S."/>
            <person name="Peter M."/>
            <person name="Pfister S."/>
            <person name="Riley R."/>
            <person name="Sitrit Y."/>
            <person name="Stielow J.B."/>
            <person name="Szollosi G."/>
            <person name="Zifcakova L."/>
            <person name="Stursova M."/>
            <person name="Spatafora J.W."/>
            <person name="Tedersoo L."/>
            <person name="Vaario L.M."/>
            <person name="Yamada A."/>
            <person name="Yan M."/>
            <person name="Wang P."/>
            <person name="Xu J."/>
            <person name="Bruns T."/>
            <person name="Baldrian P."/>
            <person name="Vilgalys R."/>
            <person name="Dunand C."/>
            <person name="Henrissat B."/>
            <person name="Grigoriev I.V."/>
            <person name="Hibbett D."/>
            <person name="Nagy L.G."/>
            <person name="Martin F.M."/>
        </authorList>
    </citation>
    <scope>NUCLEOTIDE SEQUENCE</scope>
    <source>
        <strain evidence="1">P2</strain>
    </source>
</reference>
<protein>
    <submittedName>
        <fullName evidence="1">Uncharacterized protein</fullName>
    </submittedName>
</protein>
<name>A0ACB6ZX24_THEGA</name>
<gene>
    <name evidence="1" type="ORF">BDM02DRAFT_3133670</name>
</gene>
<evidence type="ECO:0000313" key="1">
    <source>
        <dbReference type="EMBL" id="KAF9654147.1"/>
    </source>
</evidence>
<comment type="caution">
    <text evidence="1">The sequence shown here is derived from an EMBL/GenBank/DDBJ whole genome shotgun (WGS) entry which is preliminary data.</text>
</comment>
<keyword evidence="2" id="KW-1185">Reference proteome</keyword>
<organism evidence="1 2">
    <name type="scientific">Thelephora ganbajun</name>
    <name type="common">Ganba fungus</name>
    <dbReference type="NCBI Taxonomy" id="370292"/>
    <lineage>
        <taxon>Eukaryota</taxon>
        <taxon>Fungi</taxon>
        <taxon>Dikarya</taxon>
        <taxon>Basidiomycota</taxon>
        <taxon>Agaricomycotina</taxon>
        <taxon>Agaricomycetes</taxon>
        <taxon>Thelephorales</taxon>
        <taxon>Thelephoraceae</taxon>
        <taxon>Thelephora</taxon>
    </lineage>
</organism>
<dbReference type="Proteomes" id="UP000886501">
    <property type="component" value="Unassembled WGS sequence"/>
</dbReference>
<dbReference type="EMBL" id="MU117961">
    <property type="protein sequence ID" value="KAF9654147.1"/>
    <property type="molecule type" value="Genomic_DNA"/>
</dbReference>
<proteinExistence type="predicted"/>
<evidence type="ECO:0000313" key="2">
    <source>
        <dbReference type="Proteomes" id="UP000886501"/>
    </source>
</evidence>
<sequence>MAGKKKSSLQTALLNQQSRLKQKAQIVQAAKSNEKTKAAKKQTGKKAVTIPFVPTDKILLIGEGNFSFAYALAVNPPSQLQHLPPQNITATAYDTEEECFTKYVDAQEKIDALRTRGVNILFGVDAAKLEKVSQLKGRRWDKVVWNFPHAGKGIADQDRNILSNQLLILGFFRSVCGFLVRGPPPTLGSLKKKGKGQEEGDDTDIDLDQEGKSSGQTGFSKGTVIITLRNVPPYTEWDICRLAKKPPPPAVTGMKHPNPTYTLLRSFVFHRWAWKGYEHRMTKGEKGRTGEGGEDRSWEFYLKGGE</sequence>
<reference evidence="1" key="1">
    <citation type="submission" date="2019-10" db="EMBL/GenBank/DDBJ databases">
        <authorList>
            <consortium name="DOE Joint Genome Institute"/>
            <person name="Kuo A."/>
            <person name="Miyauchi S."/>
            <person name="Kiss E."/>
            <person name="Drula E."/>
            <person name="Kohler A."/>
            <person name="Sanchez-Garcia M."/>
            <person name="Andreopoulos B."/>
            <person name="Barry K.W."/>
            <person name="Bonito G."/>
            <person name="Buee M."/>
            <person name="Carver A."/>
            <person name="Chen C."/>
            <person name="Cichocki N."/>
            <person name="Clum A."/>
            <person name="Culley D."/>
            <person name="Crous P.W."/>
            <person name="Fauchery L."/>
            <person name="Girlanda M."/>
            <person name="Hayes R."/>
            <person name="Keri Z."/>
            <person name="Labutti K."/>
            <person name="Lipzen A."/>
            <person name="Lombard V."/>
            <person name="Magnuson J."/>
            <person name="Maillard F."/>
            <person name="Morin E."/>
            <person name="Murat C."/>
            <person name="Nolan M."/>
            <person name="Ohm R."/>
            <person name="Pangilinan J."/>
            <person name="Pereira M."/>
            <person name="Perotto S."/>
            <person name="Peter M."/>
            <person name="Riley R."/>
            <person name="Sitrit Y."/>
            <person name="Stielow B."/>
            <person name="Szollosi G."/>
            <person name="Zifcakova L."/>
            <person name="Stursova M."/>
            <person name="Spatafora J.W."/>
            <person name="Tedersoo L."/>
            <person name="Vaario L.-M."/>
            <person name="Yamada A."/>
            <person name="Yan M."/>
            <person name="Wang P."/>
            <person name="Xu J."/>
            <person name="Bruns T."/>
            <person name="Baldrian P."/>
            <person name="Vilgalys R."/>
            <person name="Henrissat B."/>
            <person name="Grigoriev I.V."/>
            <person name="Hibbett D."/>
            <person name="Nagy L.G."/>
            <person name="Martin F.M."/>
        </authorList>
    </citation>
    <scope>NUCLEOTIDE SEQUENCE</scope>
    <source>
        <strain evidence="1">P2</strain>
    </source>
</reference>